<dbReference type="InterPro" id="IPR013785">
    <property type="entry name" value="Aldolase_TIM"/>
</dbReference>
<reference evidence="4" key="1">
    <citation type="journal article" date="2019" name="Int. J. Syst. Evol. Microbiol.">
        <title>The Global Catalogue of Microorganisms (GCM) 10K type strain sequencing project: providing services to taxonomists for standard genome sequencing and annotation.</title>
        <authorList>
            <consortium name="The Broad Institute Genomics Platform"/>
            <consortium name="The Broad Institute Genome Sequencing Center for Infectious Disease"/>
            <person name="Wu L."/>
            <person name="Ma J."/>
        </authorList>
    </citation>
    <scope>NUCLEOTIDE SEQUENCE [LARGE SCALE GENOMIC DNA]</scope>
    <source>
        <strain evidence="4">JCM 3399</strain>
    </source>
</reference>
<sequence length="416" mass="44525">MCVASCKESQKHSPPAQTVIQWSNARPTVGRRRQLTEAPPLMYLFRHRTPAPGRRAKWSASLTAGGLALTLLSGVIAEPAAAAPGASEAGPGTATASAGRFVVYDNTAYRDVDLARYGAIPSNVVYEGYVAALNGRTRPGTELDLPPEAAYKDLVRKHASKPGPVVLDFESLYLTGTPDTAQRHLEKLEKFAQWAHEALPGKVIGFYGVLGNTTPRYYPLARQLARYVGAFFPTLYTFDDNRAAWRAKLVKDLEEAKAVDPGKPVYPYLWPQYHDGTPKSPQFLSADHWSYELDTARRLVPGVVIWSGAWPVTDKGWITATERFMATIAKSPTATPSAPGAGPAATPTPRGALTPATGVSLVADSTASPDTDDDGSPKVTRLASTGGAALPIVLAACGLLLAGAAVFATTRRRHRH</sequence>
<protein>
    <submittedName>
        <fullName evidence="3">Uncharacterized protein</fullName>
    </submittedName>
</protein>
<organism evidence="3 4">
    <name type="scientific">Streptomyces albospinus</name>
    <dbReference type="NCBI Taxonomy" id="285515"/>
    <lineage>
        <taxon>Bacteria</taxon>
        <taxon>Bacillati</taxon>
        <taxon>Actinomycetota</taxon>
        <taxon>Actinomycetes</taxon>
        <taxon>Kitasatosporales</taxon>
        <taxon>Streptomycetaceae</taxon>
        <taxon>Streptomyces</taxon>
    </lineage>
</organism>
<dbReference type="Proteomes" id="UP000654471">
    <property type="component" value="Unassembled WGS sequence"/>
</dbReference>
<comment type="caution">
    <text evidence="3">The sequence shown here is derived from an EMBL/GenBank/DDBJ whole genome shotgun (WGS) entry which is preliminary data.</text>
</comment>
<feature type="transmembrane region" description="Helical" evidence="2">
    <location>
        <begin position="388"/>
        <end position="408"/>
    </location>
</feature>
<name>A0ABQ2VHD3_9ACTN</name>
<dbReference type="Gene3D" id="3.20.20.70">
    <property type="entry name" value="Aldolase class I"/>
    <property type="match status" value="1"/>
</dbReference>
<evidence type="ECO:0000256" key="1">
    <source>
        <dbReference type="SAM" id="MobiDB-lite"/>
    </source>
</evidence>
<proteinExistence type="predicted"/>
<keyword evidence="4" id="KW-1185">Reference proteome</keyword>
<keyword evidence="2" id="KW-0472">Membrane</keyword>
<evidence type="ECO:0000313" key="3">
    <source>
        <dbReference type="EMBL" id="GGU87076.1"/>
    </source>
</evidence>
<accession>A0ABQ2VHD3</accession>
<evidence type="ECO:0000256" key="2">
    <source>
        <dbReference type="SAM" id="Phobius"/>
    </source>
</evidence>
<feature type="region of interest" description="Disordered" evidence="1">
    <location>
        <begin position="331"/>
        <end position="355"/>
    </location>
</feature>
<keyword evidence="2" id="KW-1133">Transmembrane helix</keyword>
<evidence type="ECO:0000313" key="4">
    <source>
        <dbReference type="Proteomes" id="UP000654471"/>
    </source>
</evidence>
<dbReference type="EMBL" id="BMRP01000029">
    <property type="protein sequence ID" value="GGU87076.1"/>
    <property type="molecule type" value="Genomic_DNA"/>
</dbReference>
<gene>
    <name evidence="3" type="ORF">GCM10010211_61550</name>
</gene>
<keyword evidence="2" id="KW-0812">Transmembrane</keyword>